<dbReference type="GeneID" id="93453438"/>
<dbReference type="eggNOG" id="COG3179">
    <property type="taxonomic scope" value="Bacteria"/>
</dbReference>
<name>A1B8K2_PARDP</name>
<dbReference type="InterPro" id="IPR023346">
    <property type="entry name" value="Lysozyme-like_dom_sf"/>
</dbReference>
<dbReference type="OrthoDB" id="3078754at2"/>
<dbReference type="InterPro" id="IPR002477">
    <property type="entry name" value="Peptidoglycan-bd-like"/>
</dbReference>
<protein>
    <submittedName>
        <fullName evidence="2">Peptidoglycan-binding domain 1 protein</fullName>
    </submittedName>
</protein>
<dbReference type="STRING" id="318586.Pden_3780"/>
<dbReference type="InterPro" id="IPR036365">
    <property type="entry name" value="PGBD-like_sf"/>
</dbReference>
<evidence type="ECO:0000313" key="2">
    <source>
        <dbReference type="EMBL" id="ABL71846.1"/>
    </source>
</evidence>
<feature type="domain" description="Peptidoglycan binding-like" evidence="1">
    <location>
        <begin position="195"/>
        <end position="219"/>
    </location>
</feature>
<sequence length="264" mass="28071">MILTADHLSAIAGTATNDNMRSTVAGLAKAGVGAGLERPHRLAHYLGQLAHESAGWRYDREIWGPTAAQKRYEGRADLGNTQPGDGSRFRGRGPIQITGRANYRSFAAWAQKLDRRAPDFESDTEAVNTDPWEGLGPIWYWSTGNPTRASLNGLADANDLTMITRRINGGTNGLADRQARYVRAALVLAGYGATEVRRFQKEAGLTADGIAGPKTLAALHAKLKAMPVVQFSVTTLPSAGTPAAPSAGIIAALLALFKSMFGGK</sequence>
<gene>
    <name evidence="2" type="ordered locus">Pden_3780</name>
</gene>
<evidence type="ECO:0000313" key="3">
    <source>
        <dbReference type="Proteomes" id="UP000000361"/>
    </source>
</evidence>
<keyword evidence="3" id="KW-1185">Reference proteome</keyword>
<dbReference type="Proteomes" id="UP000000361">
    <property type="component" value="Chromosome 2"/>
</dbReference>
<evidence type="ECO:0000259" key="1">
    <source>
        <dbReference type="Pfam" id="PF01471"/>
    </source>
</evidence>
<reference evidence="3" key="1">
    <citation type="submission" date="2006-12" db="EMBL/GenBank/DDBJ databases">
        <title>Complete sequence of chromosome 2 of Paracoccus denitrificans PD1222.</title>
        <authorList>
            <person name="Copeland A."/>
            <person name="Lucas S."/>
            <person name="Lapidus A."/>
            <person name="Barry K."/>
            <person name="Detter J.C."/>
            <person name="Glavina del Rio T."/>
            <person name="Hammon N."/>
            <person name="Israni S."/>
            <person name="Dalin E."/>
            <person name="Tice H."/>
            <person name="Pitluck S."/>
            <person name="Munk A.C."/>
            <person name="Brettin T."/>
            <person name="Bruce D."/>
            <person name="Han C."/>
            <person name="Tapia R."/>
            <person name="Gilna P."/>
            <person name="Schmutz J."/>
            <person name="Larimer F."/>
            <person name="Land M."/>
            <person name="Hauser L."/>
            <person name="Kyrpides N."/>
            <person name="Lykidis A."/>
            <person name="Spiro S."/>
            <person name="Richardson D.J."/>
            <person name="Moir J.W.B."/>
            <person name="Ferguson S.J."/>
            <person name="van Spanning R.J.M."/>
            <person name="Richardson P."/>
        </authorList>
    </citation>
    <scope>NUCLEOTIDE SEQUENCE [LARGE SCALE GENOMIC DNA]</scope>
    <source>
        <strain evidence="3">Pd 1222</strain>
    </source>
</reference>
<dbReference type="SUPFAM" id="SSF47090">
    <property type="entry name" value="PGBD-like"/>
    <property type="match status" value="1"/>
</dbReference>
<dbReference type="Gene3D" id="1.10.530.10">
    <property type="match status" value="1"/>
</dbReference>
<dbReference type="AlphaFoldDB" id="A1B8K2"/>
<dbReference type="RefSeq" id="WP_011750015.1">
    <property type="nucleotide sequence ID" value="NC_008687.1"/>
</dbReference>
<dbReference type="InterPro" id="IPR052354">
    <property type="entry name" value="Cell_Wall_Dynamics_Protein"/>
</dbReference>
<dbReference type="KEGG" id="pde:Pden_3780"/>
<dbReference type="SUPFAM" id="SSF53955">
    <property type="entry name" value="Lysozyme-like"/>
    <property type="match status" value="1"/>
</dbReference>
<dbReference type="CAZy" id="GH19">
    <property type="family name" value="Glycoside Hydrolase Family 19"/>
</dbReference>
<dbReference type="PANTHER" id="PTHR34408">
    <property type="entry name" value="FAMILY PROTEIN, PUTATIVE-RELATED"/>
    <property type="match status" value="1"/>
</dbReference>
<dbReference type="InterPro" id="IPR036366">
    <property type="entry name" value="PGBDSf"/>
</dbReference>
<proteinExistence type="predicted"/>
<dbReference type="HOGENOM" id="CLU_073833_0_0_5"/>
<dbReference type="EnsemblBacteria" id="ABL71846">
    <property type="protein sequence ID" value="ABL71846"/>
    <property type="gene ID" value="Pden_3780"/>
</dbReference>
<accession>A1B8K2</accession>
<dbReference type="Pfam" id="PF01471">
    <property type="entry name" value="PG_binding_1"/>
    <property type="match status" value="1"/>
</dbReference>
<organism evidence="2 3">
    <name type="scientific">Paracoccus denitrificans (strain Pd 1222)</name>
    <dbReference type="NCBI Taxonomy" id="318586"/>
    <lineage>
        <taxon>Bacteria</taxon>
        <taxon>Pseudomonadati</taxon>
        <taxon>Pseudomonadota</taxon>
        <taxon>Alphaproteobacteria</taxon>
        <taxon>Rhodobacterales</taxon>
        <taxon>Paracoccaceae</taxon>
        <taxon>Paracoccus</taxon>
    </lineage>
</organism>
<dbReference type="EMBL" id="CP000490">
    <property type="protein sequence ID" value="ABL71846.1"/>
    <property type="molecule type" value="Genomic_DNA"/>
</dbReference>
<dbReference type="Gene3D" id="1.10.101.10">
    <property type="entry name" value="PGBD-like superfamily/PGBD"/>
    <property type="match status" value="1"/>
</dbReference>